<proteinExistence type="predicted"/>
<protein>
    <submittedName>
        <fullName evidence="1">Uncharacterized protein</fullName>
    </submittedName>
</protein>
<sequence length="66" mass="7488">MYEYRVVKNYVDHEFGFELVEGDIVTDEWFPEPDIPASLVGRGVLEPADMETEAARLADAPEEEIS</sequence>
<comment type="caution">
    <text evidence="1">The sequence shown here is derived from an EMBL/GenBank/DDBJ whole genome shotgun (WGS) entry which is preliminary data.</text>
</comment>
<evidence type="ECO:0000313" key="1">
    <source>
        <dbReference type="EMBL" id="KKM66037.1"/>
    </source>
</evidence>
<accession>A0A0F9MA83</accession>
<reference evidence="1" key="1">
    <citation type="journal article" date="2015" name="Nature">
        <title>Complex archaea that bridge the gap between prokaryotes and eukaryotes.</title>
        <authorList>
            <person name="Spang A."/>
            <person name="Saw J.H."/>
            <person name="Jorgensen S.L."/>
            <person name="Zaremba-Niedzwiedzka K."/>
            <person name="Martijn J."/>
            <person name="Lind A.E."/>
            <person name="van Eijk R."/>
            <person name="Schleper C."/>
            <person name="Guy L."/>
            <person name="Ettema T.J."/>
        </authorList>
    </citation>
    <scope>NUCLEOTIDE SEQUENCE</scope>
</reference>
<organism evidence="1">
    <name type="scientific">marine sediment metagenome</name>
    <dbReference type="NCBI Taxonomy" id="412755"/>
    <lineage>
        <taxon>unclassified sequences</taxon>
        <taxon>metagenomes</taxon>
        <taxon>ecological metagenomes</taxon>
    </lineage>
</organism>
<dbReference type="EMBL" id="LAZR01010612">
    <property type="protein sequence ID" value="KKM66037.1"/>
    <property type="molecule type" value="Genomic_DNA"/>
</dbReference>
<gene>
    <name evidence="1" type="ORF">LCGC14_1485240</name>
</gene>
<name>A0A0F9MA83_9ZZZZ</name>
<dbReference type="AlphaFoldDB" id="A0A0F9MA83"/>